<protein>
    <submittedName>
        <fullName evidence="1">Uncharacterized protein</fullName>
    </submittedName>
</protein>
<keyword evidence="3" id="KW-1185">Reference proteome</keyword>
<gene>
    <name evidence="1" type="ORF">GPM918_LOCUS44406</name>
    <name evidence="2" type="ORF">SRO942_LOCUS46248</name>
</gene>
<name>A0A816DA80_9BILA</name>
<evidence type="ECO:0000313" key="1">
    <source>
        <dbReference type="EMBL" id="CAF1632071.1"/>
    </source>
</evidence>
<feature type="non-terminal residue" evidence="1">
    <location>
        <position position="1"/>
    </location>
</feature>
<evidence type="ECO:0000313" key="2">
    <source>
        <dbReference type="EMBL" id="CAF4532170.1"/>
    </source>
</evidence>
<proteinExistence type="predicted"/>
<dbReference type="EMBL" id="CAJOBC010111897">
    <property type="protein sequence ID" value="CAF4532170.1"/>
    <property type="molecule type" value="Genomic_DNA"/>
</dbReference>
<comment type="caution">
    <text evidence="1">The sequence shown here is derived from an EMBL/GenBank/DDBJ whole genome shotgun (WGS) entry which is preliminary data.</text>
</comment>
<reference evidence="1" key="1">
    <citation type="submission" date="2021-02" db="EMBL/GenBank/DDBJ databases">
        <authorList>
            <person name="Nowell W R."/>
        </authorList>
    </citation>
    <scope>NUCLEOTIDE SEQUENCE</scope>
</reference>
<dbReference type="EMBL" id="CAJNOQ010043953">
    <property type="protein sequence ID" value="CAF1632071.1"/>
    <property type="molecule type" value="Genomic_DNA"/>
</dbReference>
<accession>A0A816DA80</accession>
<sequence>FIVKMVTTFPPPLFFEYHKQFSSKAATILSTSGVKIDWSVRDDKLYFSVFAGRRARNYDHCQAVDHSTDFCPAVSRLNPFTLLQHPLLQVSSAPTSTFPVRPNNRSRRHPVTLSDGRHICFNFNEERGCNRGTVYSQMS</sequence>
<dbReference type="AlphaFoldDB" id="A0A816DA80"/>
<organism evidence="1 3">
    <name type="scientific">Didymodactylos carnosus</name>
    <dbReference type="NCBI Taxonomy" id="1234261"/>
    <lineage>
        <taxon>Eukaryota</taxon>
        <taxon>Metazoa</taxon>
        <taxon>Spiralia</taxon>
        <taxon>Gnathifera</taxon>
        <taxon>Rotifera</taxon>
        <taxon>Eurotatoria</taxon>
        <taxon>Bdelloidea</taxon>
        <taxon>Philodinida</taxon>
        <taxon>Philodinidae</taxon>
        <taxon>Didymodactylos</taxon>
    </lineage>
</organism>
<dbReference type="Proteomes" id="UP000663829">
    <property type="component" value="Unassembled WGS sequence"/>
</dbReference>
<dbReference type="OrthoDB" id="8959254at2759"/>
<dbReference type="Proteomes" id="UP000681722">
    <property type="component" value="Unassembled WGS sequence"/>
</dbReference>
<evidence type="ECO:0000313" key="3">
    <source>
        <dbReference type="Proteomes" id="UP000663829"/>
    </source>
</evidence>